<dbReference type="Proteomes" id="UP001516400">
    <property type="component" value="Unassembled WGS sequence"/>
</dbReference>
<feature type="non-terminal residue" evidence="1">
    <location>
        <position position="1"/>
    </location>
</feature>
<accession>A0ABD2NIK1</accession>
<dbReference type="InterPro" id="IPR010562">
    <property type="entry name" value="Haemolymph_juvenile_hormone-bd"/>
</dbReference>
<dbReference type="PANTHER" id="PTHR11008:SF32">
    <property type="entry name" value="CIRCADIAN CLOCK-CONTROLLED PROTEIN DAYWAKE-RELATED"/>
    <property type="match status" value="1"/>
</dbReference>
<dbReference type="EMBL" id="JABFTP020000103">
    <property type="protein sequence ID" value="KAL3278141.1"/>
    <property type="molecule type" value="Genomic_DNA"/>
</dbReference>
<organism evidence="1 2">
    <name type="scientific">Cryptolaemus montrouzieri</name>
    <dbReference type="NCBI Taxonomy" id="559131"/>
    <lineage>
        <taxon>Eukaryota</taxon>
        <taxon>Metazoa</taxon>
        <taxon>Ecdysozoa</taxon>
        <taxon>Arthropoda</taxon>
        <taxon>Hexapoda</taxon>
        <taxon>Insecta</taxon>
        <taxon>Pterygota</taxon>
        <taxon>Neoptera</taxon>
        <taxon>Endopterygota</taxon>
        <taxon>Coleoptera</taxon>
        <taxon>Polyphaga</taxon>
        <taxon>Cucujiformia</taxon>
        <taxon>Coccinelloidea</taxon>
        <taxon>Coccinellidae</taxon>
        <taxon>Scymninae</taxon>
        <taxon>Scymnini</taxon>
        <taxon>Cryptolaemus</taxon>
    </lineage>
</organism>
<evidence type="ECO:0000313" key="2">
    <source>
        <dbReference type="Proteomes" id="UP001516400"/>
    </source>
</evidence>
<dbReference type="Gene3D" id="3.15.10.30">
    <property type="entry name" value="Haemolymph juvenile hormone binding protein"/>
    <property type="match status" value="1"/>
</dbReference>
<sequence>GDKEHKIPSLTPLELPLLELNAGNLNLTLRNAKMFGMEKQKINYIKYDKALKRINFNIFFDLMTLASDYKVVGKILILPISGEGKGLLDFKDADLKFSFDLKEMKNKDGKLVIKVDNPQLEPTFGGLHFKLENLFNGDKTLGDEMNRFLNENWKEVLSEFQELVNGPMKSVMVRIASGFLNNLVLEDIFGDVEK</sequence>
<dbReference type="PANTHER" id="PTHR11008">
    <property type="entry name" value="PROTEIN TAKEOUT-LIKE PROTEIN"/>
    <property type="match status" value="1"/>
</dbReference>
<reference evidence="1 2" key="1">
    <citation type="journal article" date="2021" name="BMC Biol.">
        <title>Horizontally acquired antibacterial genes associated with adaptive radiation of ladybird beetles.</title>
        <authorList>
            <person name="Li H.S."/>
            <person name="Tang X.F."/>
            <person name="Huang Y.H."/>
            <person name="Xu Z.Y."/>
            <person name="Chen M.L."/>
            <person name="Du X.Y."/>
            <person name="Qiu B.Y."/>
            <person name="Chen P.T."/>
            <person name="Zhang W."/>
            <person name="Slipinski A."/>
            <person name="Escalona H.E."/>
            <person name="Waterhouse R.M."/>
            <person name="Zwick A."/>
            <person name="Pang H."/>
        </authorList>
    </citation>
    <scope>NUCLEOTIDE SEQUENCE [LARGE SCALE GENOMIC DNA]</scope>
    <source>
        <strain evidence="1">SYSU2018</strain>
    </source>
</reference>
<protein>
    <submittedName>
        <fullName evidence="1">Uncharacterized protein</fullName>
    </submittedName>
</protein>
<dbReference type="InterPro" id="IPR038606">
    <property type="entry name" value="To_sf"/>
</dbReference>
<evidence type="ECO:0000313" key="1">
    <source>
        <dbReference type="EMBL" id="KAL3278141.1"/>
    </source>
</evidence>
<proteinExistence type="predicted"/>
<keyword evidence="2" id="KW-1185">Reference proteome</keyword>
<dbReference type="SMART" id="SM00700">
    <property type="entry name" value="JHBP"/>
    <property type="match status" value="1"/>
</dbReference>
<comment type="caution">
    <text evidence="1">The sequence shown here is derived from an EMBL/GenBank/DDBJ whole genome shotgun (WGS) entry which is preliminary data.</text>
</comment>
<dbReference type="Pfam" id="PF06585">
    <property type="entry name" value="JHBP"/>
    <property type="match status" value="1"/>
</dbReference>
<name>A0ABD2NIK1_9CUCU</name>
<gene>
    <name evidence="1" type="ORF">HHI36_013484</name>
</gene>
<dbReference type="AlphaFoldDB" id="A0ABD2NIK1"/>